<organism evidence="1 2">
    <name type="scientific">Marinifilum caeruleilacunae</name>
    <dbReference type="NCBI Taxonomy" id="2499076"/>
    <lineage>
        <taxon>Bacteria</taxon>
        <taxon>Pseudomonadati</taxon>
        <taxon>Bacteroidota</taxon>
        <taxon>Bacteroidia</taxon>
        <taxon>Marinilabiliales</taxon>
        <taxon>Marinifilaceae</taxon>
    </lineage>
</organism>
<accession>A0ABX1WSP0</accession>
<comment type="caution">
    <text evidence="1">The sequence shown here is derived from an EMBL/GenBank/DDBJ whole genome shotgun (WGS) entry which is preliminary data.</text>
</comment>
<gene>
    <name evidence="1" type="ORF">ELS83_04590</name>
</gene>
<keyword evidence="2" id="KW-1185">Reference proteome</keyword>
<protein>
    <submittedName>
        <fullName evidence="1">Uncharacterized protein</fullName>
    </submittedName>
</protein>
<dbReference type="EMBL" id="RZNH01000005">
    <property type="protein sequence ID" value="NOU59088.1"/>
    <property type="molecule type" value="Genomic_DNA"/>
</dbReference>
<dbReference type="RefSeq" id="WP_171594368.1">
    <property type="nucleotide sequence ID" value="NZ_RZNH01000005.1"/>
</dbReference>
<name>A0ABX1WSP0_9BACT</name>
<dbReference type="Proteomes" id="UP000732105">
    <property type="component" value="Unassembled WGS sequence"/>
</dbReference>
<reference evidence="1 2" key="1">
    <citation type="submission" date="2018-12" db="EMBL/GenBank/DDBJ databases">
        <title>Marinifilum JC070 sp. nov., a marine bacterium isolated from Yongle Blue Hole in the South China Sea.</title>
        <authorList>
            <person name="Fu T."/>
        </authorList>
    </citation>
    <scope>NUCLEOTIDE SEQUENCE [LARGE SCALE GENOMIC DNA]</scope>
    <source>
        <strain evidence="1 2">JC070</strain>
    </source>
</reference>
<proteinExistence type="predicted"/>
<evidence type="ECO:0000313" key="1">
    <source>
        <dbReference type="EMBL" id="NOU59088.1"/>
    </source>
</evidence>
<sequence length="748" mass="84292">MRISKPAKKQQYLVFDNIADRDAAKKDFANGQEIKVTDASGDPNITSGWAIYKYDKENDTFDLLEKEKLDTSIPKDFRAMRTLPHNWKLEEDFYFVPTYLGASFMLQPNHRKNYDKKFIPVYTSGGYKFMNMADCYVNSQTPPEDTIQYFVIYSTFEDAWTSDYGITCVHQPEATDFMEVDENSLYIGKHVIAQLKVLKKADGTFDPSTAEIIEHWKHSLKTADYYDGVTIAKDSHNFVHIPEHHNPLINGFLLEDFDYEVQKIEGKDGVKLQLKNNGGALMKNIPVQTTDGIKYIGVGSPTIDLATTSGAEAGKIYRWTYGFKIAADKDAAVNGWVTYGGDSFGFDARRREDPATATQFPLLVVSLKVPRVAGSVKAEDFRIYKLWKNCLAPAEERISTEGTPPDGLTVEPILDDKLRVIPALENYSHIKIMQDFTMKAEYSSVVKQIKIYPDPNQHADIPAKLYGNDRTFRIKNTAVAINVWANMIQGKTMYVAFYSSLVSDASDKFAYKVGLGKFPDLTSLDPVNDVLLSVIKLPIPDDINNTDASKLVLHNIYKKAIAPAEERINITPEIPVDKYTIDKNYLGQLSIPALQIGHKVNMFLLKDFDFNVSAAGTDIELTPRGGNQAIPILVDGIRKYMRVAYWPLGTDLFGSNMTGKWAYWTVGATITDTETTSGGMTTYTQPSGAMVEFIPEDVIIKPRILTVLAYIPDTGQGESWDLSKIYLFKHWKDMLVPFDELWNERITP</sequence>
<evidence type="ECO:0000313" key="2">
    <source>
        <dbReference type="Proteomes" id="UP000732105"/>
    </source>
</evidence>